<accession>A0A6V8N4M1</accession>
<comment type="caution">
    <text evidence="1">The sequence shown here is derived from an EMBL/GenBank/DDBJ whole genome shotgun (WGS) entry which is preliminary data.</text>
</comment>
<name>A0A6V8N4M1_9BACT</name>
<dbReference type="AlphaFoldDB" id="A0A6V8N4M1"/>
<dbReference type="Proteomes" id="UP000587586">
    <property type="component" value="Unassembled WGS sequence"/>
</dbReference>
<dbReference type="RefSeq" id="WP_183359428.1">
    <property type="nucleotide sequence ID" value="NZ_BLXZ01000001.1"/>
</dbReference>
<organism evidence="1 2">
    <name type="scientific">Geomonas limicola</name>
    <dbReference type="NCBI Taxonomy" id="2740186"/>
    <lineage>
        <taxon>Bacteria</taxon>
        <taxon>Pseudomonadati</taxon>
        <taxon>Thermodesulfobacteriota</taxon>
        <taxon>Desulfuromonadia</taxon>
        <taxon>Geobacterales</taxon>
        <taxon>Geobacteraceae</taxon>
        <taxon>Geomonas</taxon>
    </lineage>
</organism>
<protein>
    <submittedName>
        <fullName evidence="1">Uncharacterized protein</fullName>
    </submittedName>
</protein>
<keyword evidence="2" id="KW-1185">Reference proteome</keyword>
<dbReference type="EMBL" id="BLXZ01000001">
    <property type="protein sequence ID" value="GFO66904.1"/>
    <property type="molecule type" value="Genomic_DNA"/>
</dbReference>
<gene>
    <name evidence="1" type="ORF">GMLC_04830</name>
</gene>
<evidence type="ECO:0000313" key="1">
    <source>
        <dbReference type="EMBL" id="GFO66904.1"/>
    </source>
</evidence>
<reference evidence="2" key="1">
    <citation type="submission" date="2020-06" db="EMBL/GenBank/DDBJ databases">
        <title>Draft genomic sequecing of Geomonas sp. Red745.</title>
        <authorList>
            <person name="Itoh H."/>
            <person name="Xu Z.X."/>
            <person name="Ushijima N."/>
            <person name="Masuda Y."/>
            <person name="Shiratori Y."/>
            <person name="Senoo K."/>
        </authorList>
    </citation>
    <scope>NUCLEOTIDE SEQUENCE [LARGE SCALE GENOMIC DNA]</scope>
    <source>
        <strain evidence="2">Red745</strain>
    </source>
</reference>
<evidence type="ECO:0000313" key="2">
    <source>
        <dbReference type="Proteomes" id="UP000587586"/>
    </source>
</evidence>
<sequence>MTIRLKLKPGQKGTWKLQATYGDDLVCLRYRYEAEAGQRIKTAEIIVERKPWKQSAPHLTAEQIVSVRIGREDKPLQAMAKAASGKWDSNAKVWRIPYGKIKGSDLE</sequence>
<proteinExistence type="predicted"/>